<dbReference type="OMA" id="WCVQQLQ"/>
<reference evidence="3 4" key="1">
    <citation type="journal article" date="2015" name="Nat. Commun.">
        <title>Lucilia cuprina genome unlocks parasitic fly biology to underpin future interventions.</title>
        <authorList>
            <person name="Anstead C.A."/>
            <person name="Korhonen P.K."/>
            <person name="Young N.D."/>
            <person name="Hall R.S."/>
            <person name="Jex A.R."/>
            <person name="Murali S.C."/>
            <person name="Hughes D.S."/>
            <person name="Lee S.F."/>
            <person name="Perry T."/>
            <person name="Stroehlein A.J."/>
            <person name="Ansell B.R."/>
            <person name="Breugelmans B."/>
            <person name="Hofmann A."/>
            <person name="Qu J."/>
            <person name="Dugan S."/>
            <person name="Lee S.L."/>
            <person name="Chao H."/>
            <person name="Dinh H."/>
            <person name="Han Y."/>
            <person name="Doddapaneni H.V."/>
            <person name="Worley K.C."/>
            <person name="Muzny D.M."/>
            <person name="Ioannidis P."/>
            <person name="Waterhouse R.M."/>
            <person name="Zdobnov E.M."/>
            <person name="James P.J."/>
            <person name="Bagnall N.H."/>
            <person name="Kotze A.C."/>
            <person name="Gibbs R.A."/>
            <person name="Richards S."/>
            <person name="Batterham P."/>
            <person name="Gasser R.B."/>
        </authorList>
    </citation>
    <scope>NUCLEOTIDE SEQUENCE [LARGE SCALE GENOMIC DNA]</scope>
    <source>
        <strain evidence="3 4">LS</strain>
        <tissue evidence="3">Full body</tissue>
    </source>
</reference>
<dbReference type="STRING" id="7375.A0A0L0BWZ4"/>
<dbReference type="OrthoDB" id="20277at2759"/>
<evidence type="ECO:0000256" key="1">
    <source>
        <dbReference type="ARBA" id="ARBA00005707"/>
    </source>
</evidence>
<evidence type="ECO:0000313" key="3">
    <source>
        <dbReference type="EMBL" id="KNC23759.1"/>
    </source>
</evidence>
<dbReference type="PANTHER" id="PTHR13602:SF2">
    <property type="entry name" value="UPF0488 PROTEIN C8ORF33"/>
    <property type="match status" value="1"/>
</dbReference>
<proteinExistence type="inferred from homology"/>
<dbReference type="InterPro" id="IPR029274">
    <property type="entry name" value="DUF4615"/>
</dbReference>
<dbReference type="Proteomes" id="UP000037069">
    <property type="component" value="Unassembled WGS sequence"/>
</dbReference>
<dbReference type="Pfam" id="PF15393">
    <property type="entry name" value="DUF4615"/>
    <property type="match status" value="1"/>
</dbReference>
<feature type="region of interest" description="Disordered" evidence="2">
    <location>
        <begin position="174"/>
        <end position="198"/>
    </location>
</feature>
<gene>
    <name evidence="3" type="ORF">FF38_13827</name>
</gene>
<dbReference type="PANTHER" id="PTHR13602">
    <property type="entry name" value="UPF0488 PROTEIN C8ORF33"/>
    <property type="match status" value="1"/>
</dbReference>
<dbReference type="AlphaFoldDB" id="A0A0L0BWZ4"/>
<comment type="caution">
    <text evidence="3">The sequence shown here is derived from an EMBL/GenBank/DDBJ whole genome shotgun (WGS) entry which is preliminary data.</text>
</comment>
<evidence type="ECO:0000313" key="4">
    <source>
        <dbReference type="Proteomes" id="UP000037069"/>
    </source>
</evidence>
<dbReference type="EMBL" id="JRES01001303">
    <property type="protein sequence ID" value="KNC23759.1"/>
    <property type="molecule type" value="Genomic_DNA"/>
</dbReference>
<keyword evidence="4" id="KW-1185">Reference proteome</keyword>
<organism evidence="3 4">
    <name type="scientific">Lucilia cuprina</name>
    <name type="common">Green bottle fly</name>
    <name type="synonym">Australian sheep blowfly</name>
    <dbReference type="NCBI Taxonomy" id="7375"/>
    <lineage>
        <taxon>Eukaryota</taxon>
        <taxon>Metazoa</taxon>
        <taxon>Ecdysozoa</taxon>
        <taxon>Arthropoda</taxon>
        <taxon>Hexapoda</taxon>
        <taxon>Insecta</taxon>
        <taxon>Pterygota</taxon>
        <taxon>Neoptera</taxon>
        <taxon>Endopterygota</taxon>
        <taxon>Diptera</taxon>
        <taxon>Brachycera</taxon>
        <taxon>Muscomorpha</taxon>
        <taxon>Oestroidea</taxon>
        <taxon>Calliphoridae</taxon>
        <taxon>Luciliinae</taxon>
        <taxon>Lucilia</taxon>
    </lineage>
</organism>
<protein>
    <submittedName>
        <fullName evidence="3">UPF0488 protein</fullName>
    </submittedName>
</protein>
<feature type="region of interest" description="Disordered" evidence="2">
    <location>
        <begin position="1"/>
        <end position="25"/>
    </location>
</feature>
<accession>A0A0L0BWZ4</accession>
<name>A0A0L0BWZ4_LUCCU</name>
<evidence type="ECO:0000256" key="2">
    <source>
        <dbReference type="SAM" id="MobiDB-lite"/>
    </source>
</evidence>
<feature type="compositionally biased region" description="Polar residues" evidence="2">
    <location>
        <begin position="174"/>
        <end position="187"/>
    </location>
</feature>
<sequence length="233" mass="26293">MNKMKKPKSLRPPMPIVTPTVKSNNTDTDSQFELELCWCVHQLENALNSGKLSQKVAEDTIKNLKVLKGNSAPLIKKRQVMKAALGDYRAKMKEEEKKMSLEKHVDVNGKNLNESSLGDPKAFRDKAFRYSKEQDEASPKQIKFTNSAEVNKKSSFVKKSAILTSGKDFKFNFNPSNAVENQTQESEQPSKETTDAMNFKTTNLQLTSGSGFKFNFAIDEVNNEIKFDELSIK</sequence>
<comment type="similarity">
    <text evidence="1">Belongs to the UPF0488 family.</text>
</comment>